<dbReference type="PANTHER" id="PTHR35037:SF2">
    <property type="match status" value="1"/>
</dbReference>
<dbReference type="InterPro" id="IPR051551">
    <property type="entry name" value="Autotransporter_adhesion"/>
</dbReference>
<dbReference type="Gene3D" id="2.40.128.130">
    <property type="entry name" value="Autotransporter beta-domain"/>
    <property type="match status" value="1"/>
</dbReference>
<proteinExistence type="predicted"/>
<evidence type="ECO:0000313" key="6">
    <source>
        <dbReference type="Proteomes" id="UP000247005"/>
    </source>
</evidence>
<dbReference type="EMBL" id="PQGD01000005">
    <property type="protein sequence ID" value="POP49434.1"/>
    <property type="molecule type" value="Genomic_DNA"/>
</dbReference>
<name>A0A2P5GSB4_9ENTR</name>
<organism evidence="4 6">
    <name type="scientific">Superficieibacter electus</name>
    <dbReference type="NCBI Taxonomy" id="2022662"/>
    <lineage>
        <taxon>Bacteria</taxon>
        <taxon>Pseudomonadati</taxon>
        <taxon>Pseudomonadota</taxon>
        <taxon>Gammaproteobacteria</taxon>
        <taxon>Enterobacterales</taxon>
        <taxon>Enterobacteriaceae</taxon>
        <taxon>Superficieibacter</taxon>
    </lineage>
</organism>
<dbReference type="InterPro" id="IPR036709">
    <property type="entry name" value="Autotransporte_beta_dom_sf"/>
</dbReference>
<dbReference type="SUPFAM" id="SSF51126">
    <property type="entry name" value="Pectin lyase-like"/>
    <property type="match status" value="1"/>
</dbReference>
<dbReference type="InterPro" id="IPR005546">
    <property type="entry name" value="Autotransporte_beta"/>
</dbReference>
<dbReference type="SUPFAM" id="SSF103515">
    <property type="entry name" value="Autotransporter"/>
    <property type="match status" value="1"/>
</dbReference>
<sequence length="1005" mass="108748">MQTWKKKLVVSQLALACTLAIASQANAATYDTWGYHDNPTTELDWSNMDAMGSDGNYVTYDGFVYYNNASGDFDQNFNGDTVNGTISTYYLNHDYTDGTNGNANELNIANSVIHGSITSMLPMGTSSDGSWVYQYSEYNTDNTNRVIDQNWHDGDVFTLNISNSIVDDDYEGLYFTDTYQDGDVTKTKYETFYTTAGEGYQYAELFENGGVGIGLAVNLDVESNINVSNNSHIAGISLAQGNTTNDAYTTESHSWDNNINVVDSTVTSGSVSWDENGSAEYHFGNSDEPSDYSGDNHNPNDIALSFIDSSASDYRMVNTATFTNSELLGDVYFQSTWNNNFYPEKHLVDGTTDTWTNGGWADDDQNVDHLTLTLNHSKWVGAAYANTKELTSNNIVDVAPNSLDPDAEYDYNRDAWGRINNAETFQSGIFDVVLNNGSEWDTTKDSLIDTLAINSGSQVNVADTSTLTSDSIVLKDGSAMNISEGGAVSTDNLTIDSYSTVTLSDEVSASWSGNQEALYANHITVTNGGVLDVQTSNTGASSVFDTDTLNLTSGDVAHSSDYVNSGVFNIHSNDYVLNADLVNNRTNDKTQANYGYGTIAMNSDGHLTVNGNGNLTTDYADEVDGTDDVYSDANDNVVAATGNYKVRIDDATGAGSIADYKGKEIIYVDDINTNATFSAANKADLGAYTYQAQQQGNTVVLQQMELTDYANMALSIPSANTNIWNLQQDTLSTRLTSARHGFDDNGGAWVSYFGGSFSADNDTINYDQDVNGIMVGIDTKIDGNNAKWIVGAAAALAKGDMSDRTGQVDQDSQSAYIYSSARFANDIFVDGNLSYSRFDNDLTANMSNGAYVDGNTTADAWGFGLKLGYDWKVNDAGYVTPYASINGLFQSGDSYRLSNDANVGGQDYDSLRYEAGVDAGYTFNYGDQAMTPYFKLAYVYDDSDNDSDFNGDNIDNGVKGSAVRVGVGSQFSFTKNFSANTGVTYVGGGDVDQDWAASAGVKYTW</sequence>
<dbReference type="Proteomes" id="UP000247005">
    <property type="component" value="Unassembled WGS sequence"/>
</dbReference>
<dbReference type="PROSITE" id="PS51208">
    <property type="entry name" value="AUTOTRANSPORTER"/>
    <property type="match status" value="1"/>
</dbReference>
<feature type="domain" description="Autotransporter" evidence="2">
    <location>
        <begin position="741"/>
        <end position="1005"/>
    </location>
</feature>
<dbReference type="SMART" id="SM00869">
    <property type="entry name" value="Autotransporter"/>
    <property type="match status" value="1"/>
</dbReference>
<dbReference type="Proteomes" id="UP000237073">
    <property type="component" value="Unassembled WGS sequence"/>
</dbReference>
<keyword evidence="1" id="KW-0732">Signal</keyword>
<gene>
    <name evidence="4" type="ORF">CHU32_07190</name>
    <name evidence="3" type="ORF">CHU33_04235</name>
</gene>
<evidence type="ECO:0000313" key="3">
    <source>
        <dbReference type="EMBL" id="POP46696.1"/>
    </source>
</evidence>
<dbReference type="Pfam" id="PF03797">
    <property type="entry name" value="Autotransporter"/>
    <property type="match status" value="1"/>
</dbReference>
<dbReference type="AlphaFoldDB" id="A0A2P5GSB4"/>
<comment type="caution">
    <text evidence="4">The sequence shown here is derived from an EMBL/GenBank/DDBJ whole genome shotgun (WGS) entry which is preliminary data.</text>
</comment>
<dbReference type="EMBL" id="PQGE01000003">
    <property type="protein sequence ID" value="POP46696.1"/>
    <property type="molecule type" value="Genomic_DNA"/>
</dbReference>
<feature type="chain" id="PRO_5015196859" evidence="1">
    <location>
        <begin position="28"/>
        <end position="1005"/>
    </location>
</feature>
<dbReference type="GO" id="GO:0019867">
    <property type="term" value="C:outer membrane"/>
    <property type="evidence" value="ECO:0007669"/>
    <property type="project" value="InterPro"/>
</dbReference>
<evidence type="ECO:0000259" key="2">
    <source>
        <dbReference type="PROSITE" id="PS51208"/>
    </source>
</evidence>
<evidence type="ECO:0000256" key="1">
    <source>
        <dbReference type="SAM" id="SignalP"/>
    </source>
</evidence>
<keyword evidence="5" id="KW-1185">Reference proteome</keyword>
<accession>A0A2P5GSB4</accession>
<dbReference type="InterPro" id="IPR011050">
    <property type="entry name" value="Pectin_lyase_fold/virulence"/>
</dbReference>
<dbReference type="PANTHER" id="PTHR35037">
    <property type="entry name" value="C-TERMINAL REGION OF AIDA-LIKE PROTEIN"/>
    <property type="match status" value="1"/>
</dbReference>
<feature type="signal peptide" evidence="1">
    <location>
        <begin position="1"/>
        <end position="27"/>
    </location>
</feature>
<reference evidence="5 6" key="1">
    <citation type="submission" date="2018-01" db="EMBL/GenBank/DDBJ databases">
        <title>Superficieibacter electus gen. nov., sp. nov., an extended-spectrum beta-lactamase possessing member of the Enterobacteriaceae family, isolated from intensive care unit surfaces.</title>
        <authorList>
            <person name="Potter R.F."/>
            <person name="D'Souza A.W."/>
        </authorList>
    </citation>
    <scope>NUCLEOTIDE SEQUENCE [LARGE SCALE GENOMIC DNA]</scope>
    <source>
        <strain evidence="4 6">BP-1</strain>
        <strain evidence="3 5">BP-2</strain>
    </source>
</reference>
<protein>
    <submittedName>
        <fullName evidence="4">Autotransporter outer membrane beta-barrel domain-containing protein</fullName>
    </submittedName>
</protein>
<evidence type="ECO:0000313" key="4">
    <source>
        <dbReference type="EMBL" id="POP49434.1"/>
    </source>
</evidence>
<evidence type="ECO:0000313" key="5">
    <source>
        <dbReference type="Proteomes" id="UP000237073"/>
    </source>
</evidence>
<dbReference type="RefSeq" id="WP_103674837.1">
    <property type="nucleotide sequence ID" value="NZ_PQGD01000005.1"/>
</dbReference>
<dbReference type="NCBIfam" id="TIGR01414">
    <property type="entry name" value="autotrans_barl"/>
    <property type="match status" value="1"/>
</dbReference>
<dbReference type="InterPro" id="IPR006315">
    <property type="entry name" value="OM_autotransptr_brl_dom"/>
</dbReference>
<dbReference type="OrthoDB" id="6056869at2"/>